<comment type="subcellular location">
    <subcellularLocation>
        <location evidence="1">Cell membrane</location>
        <topology evidence="1">Multi-pass membrane protein</topology>
    </subcellularLocation>
</comment>
<evidence type="ECO:0000256" key="5">
    <source>
        <dbReference type="ARBA" id="ARBA00023136"/>
    </source>
</evidence>
<organism evidence="9 10">
    <name type="scientific">Jeotgalicoccus aerolatus</name>
    <dbReference type="NCBI Taxonomy" id="709510"/>
    <lineage>
        <taxon>Bacteria</taxon>
        <taxon>Bacillati</taxon>
        <taxon>Bacillota</taxon>
        <taxon>Bacilli</taxon>
        <taxon>Bacillales</taxon>
        <taxon>Staphylococcaceae</taxon>
        <taxon>Jeotgalicoccus</taxon>
    </lineage>
</organism>
<dbReference type="EMBL" id="FNFI01000004">
    <property type="protein sequence ID" value="SDK06808.1"/>
    <property type="molecule type" value="Genomic_DNA"/>
</dbReference>
<evidence type="ECO:0000256" key="6">
    <source>
        <dbReference type="SAM" id="Phobius"/>
    </source>
</evidence>
<evidence type="ECO:0000313" key="9">
    <source>
        <dbReference type="EMBL" id="SDK06808.1"/>
    </source>
</evidence>
<feature type="transmembrane region" description="Helical" evidence="6">
    <location>
        <begin position="259"/>
        <end position="278"/>
    </location>
</feature>
<feature type="transmembrane region" description="Helical" evidence="6">
    <location>
        <begin position="347"/>
        <end position="367"/>
    </location>
</feature>
<keyword evidence="4 6" id="KW-1133">Transmembrane helix</keyword>
<dbReference type="RefSeq" id="WP_092596670.1">
    <property type="nucleotide sequence ID" value="NZ_BMCN01000004.1"/>
</dbReference>
<name>A0A1G8YVG8_9STAP</name>
<dbReference type="PANTHER" id="PTHR30294:SF29">
    <property type="entry name" value="MULTIDRUG ABC TRANSPORTER PERMEASE YBHS-RELATED"/>
    <property type="match status" value="1"/>
</dbReference>
<evidence type="ECO:0000259" key="7">
    <source>
        <dbReference type="Pfam" id="PF12698"/>
    </source>
</evidence>
<gene>
    <name evidence="8" type="ORF">J2Z27_001980</name>
    <name evidence="9" type="ORF">SAMN05216187_104219</name>
</gene>
<evidence type="ECO:0000313" key="10">
    <source>
        <dbReference type="Proteomes" id="UP000242700"/>
    </source>
</evidence>
<keyword evidence="5 6" id="KW-0472">Membrane</keyword>
<protein>
    <submittedName>
        <fullName evidence="9">ABC-2 type transport system permease protein</fullName>
    </submittedName>
</protein>
<evidence type="ECO:0000256" key="4">
    <source>
        <dbReference type="ARBA" id="ARBA00022989"/>
    </source>
</evidence>
<dbReference type="AlphaFoldDB" id="A0A1G8YVG8"/>
<dbReference type="InterPro" id="IPR051449">
    <property type="entry name" value="ABC-2_transporter_component"/>
</dbReference>
<proteinExistence type="predicted"/>
<dbReference type="EMBL" id="JAGGKN010000006">
    <property type="protein sequence ID" value="MBP1952899.1"/>
    <property type="molecule type" value="Genomic_DNA"/>
</dbReference>
<reference evidence="8 11" key="3">
    <citation type="submission" date="2021-03" db="EMBL/GenBank/DDBJ databases">
        <title>Genomic Encyclopedia of Type Strains, Phase IV (KMG-IV): sequencing the most valuable type-strain genomes for metagenomic binning, comparative biology and taxonomic classification.</title>
        <authorList>
            <person name="Goeker M."/>
        </authorList>
    </citation>
    <scope>NUCLEOTIDE SEQUENCE [LARGE SCALE GENOMIC DNA]</scope>
    <source>
        <strain evidence="8 11">DSM 22420</strain>
    </source>
</reference>
<keyword evidence="11" id="KW-1185">Reference proteome</keyword>
<dbReference type="Pfam" id="PF12698">
    <property type="entry name" value="ABC2_membrane_3"/>
    <property type="match status" value="1"/>
</dbReference>
<evidence type="ECO:0000256" key="1">
    <source>
        <dbReference type="ARBA" id="ARBA00004651"/>
    </source>
</evidence>
<dbReference type="Gene3D" id="3.40.1710.10">
    <property type="entry name" value="abc type-2 transporter like domain"/>
    <property type="match status" value="1"/>
</dbReference>
<reference evidence="9" key="2">
    <citation type="submission" date="2016-10" db="EMBL/GenBank/DDBJ databases">
        <authorList>
            <person name="de Groot N.N."/>
        </authorList>
    </citation>
    <scope>NUCLEOTIDE SEQUENCE [LARGE SCALE GENOMIC DNA]</scope>
    <source>
        <strain evidence="9">CGMCC 1.8911</strain>
    </source>
</reference>
<keyword evidence="2" id="KW-1003">Cell membrane</keyword>
<evidence type="ECO:0000313" key="11">
    <source>
        <dbReference type="Proteomes" id="UP001519348"/>
    </source>
</evidence>
<dbReference type="GO" id="GO:0140359">
    <property type="term" value="F:ABC-type transporter activity"/>
    <property type="evidence" value="ECO:0007669"/>
    <property type="project" value="InterPro"/>
</dbReference>
<dbReference type="STRING" id="586411.SAMN05216187_104219"/>
<dbReference type="GO" id="GO:0005886">
    <property type="term" value="C:plasma membrane"/>
    <property type="evidence" value="ECO:0007669"/>
    <property type="project" value="UniProtKB-SubCell"/>
</dbReference>
<evidence type="ECO:0000313" key="8">
    <source>
        <dbReference type="EMBL" id="MBP1952899.1"/>
    </source>
</evidence>
<keyword evidence="3 6" id="KW-0812">Transmembrane</keyword>
<feature type="transmembrane region" description="Helical" evidence="6">
    <location>
        <begin position="290"/>
        <end position="311"/>
    </location>
</feature>
<reference evidence="10" key="1">
    <citation type="submission" date="2016-10" db="EMBL/GenBank/DDBJ databases">
        <authorList>
            <person name="Varghese N."/>
            <person name="Submissions S."/>
        </authorList>
    </citation>
    <scope>NUCLEOTIDE SEQUENCE [LARGE SCALE GENOMIC DNA]</scope>
    <source>
        <strain evidence="10">CGMCC 1.8911</strain>
    </source>
</reference>
<dbReference type="Proteomes" id="UP000242700">
    <property type="component" value="Unassembled WGS sequence"/>
</dbReference>
<dbReference type="InterPro" id="IPR013525">
    <property type="entry name" value="ABC2_TM"/>
</dbReference>
<feature type="domain" description="ABC-2 type transporter transmembrane" evidence="7">
    <location>
        <begin position="22"/>
        <end position="366"/>
    </location>
</feature>
<feature type="transmembrane region" description="Helical" evidence="6">
    <location>
        <begin position="225"/>
        <end position="253"/>
    </location>
</feature>
<dbReference type="Proteomes" id="UP001519348">
    <property type="component" value="Unassembled WGS sequence"/>
</dbReference>
<feature type="transmembrane region" description="Helical" evidence="6">
    <location>
        <begin position="186"/>
        <end position="204"/>
    </location>
</feature>
<evidence type="ECO:0000256" key="2">
    <source>
        <dbReference type="ARBA" id="ARBA00022475"/>
    </source>
</evidence>
<dbReference type="OrthoDB" id="9774039at2"/>
<accession>A0A1G8YVG8</accession>
<dbReference type="PANTHER" id="PTHR30294">
    <property type="entry name" value="MEMBRANE COMPONENT OF ABC TRANSPORTER YHHJ-RELATED"/>
    <property type="match status" value="1"/>
</dbReference>
<evidence type="ECO:0000256" key="3">
    <source>
        <dbReference type="ARBA" id="ARBA00022692"/>
    </source>
</evidence>
<sequence>MTIFKIILLHFWKFKWLILPLALIFFVIAALFSTLGGSDTFESETLGITVVDASESETSAALIEYLSSKHEVEVIDELDRTYLEEKVFLMEIHGAVIIDSNFENQVKTGEPAVEIISDERAAASIQLDSEISKFLMFANAQFNAAGSLNADTLQTALTDTVDVELNGKGTSAVEENYTNAASYSNFAAYWLMLFIMLTVGNLMSEFNKPELQKRMISAPVSSTSSALQILGAQILVGIFSVLIMFFGLVALYYDRLEGMPLAHILLALILIMAFTLAMQYAINALTTNRFIVNGLTNLITLGLAFLSGIFIPIELFGSTAQHIAEFLPLYHYTQIYAASDISWSESALSISILLLYTLAFLIIGIIFNNQRKSTQL</sequence>